<comment type="caution">
    <text evidence="6">The sequence shown here is derived from an EMBL/GenBank/DDBJ whole genome shotgun (WGS) entry which is preliminary data.</text>
</comment>
<dbReference type="PRINTS" id="PR00455">
    <property type="entry name" value="HTHTETR"/>
</dbReference>
<dbReference type="EMBL" id="QZWZ01000022">
    <property type="protein sequence ID" value="RJT33475.1"/>
    <property type="molecule type" value="Genomic_DNA"/>
</dbReference>
<dbReference type="SUPFAM" id="SSF46689">
    <property type="entry name" value="Homeodomain-like"/>
    <property type="match status" value="1"/>
</dbReference>
<keyword evidence="7" id="KW-1185">Reference proteome</keyword>
<sequence length="246" mass="27157">MRSISSSRKWVYAADHSFLGALPTHVNIGDHVSLPKEGQRRSYRLQRRAVKQAETHLALARAAFELHSSMGPSRTTVSAIAEKAGVQRLTVYRHFPDEEAVFSACSAYSFGQDPPPNPEVWRSIAEPEARLRTALLQLYGYYSRKRQLLANLYRDAEMPVVAAALVRRRDVLAKGVAILETGWLGPGSENARLLVAAIGHALDFTTWRSLVENQGLSEDEAVEAMLVLVRCVSSSLADCRGEKPSA</sequence>
<dbReference type="InterPro" id="IPR001647">
    <property type="entry name" value="HTH_TetR"/>
</dbReference>
<gene>
    <name evidence="6" type="ORF">D3227_24910</name>
</gene>
<protein>
    <submittedName>
        <fullName evidence="6">TetR/AcrR family transcriptional regulator</fullName>
    </submittedName>
</protein>
<evidence type="ECO:0000313" key="7">
    <source>
        <dbReference type="Proteomes" id="UP000272706"/>
    </source>
</evidence>
<evidence type="ECO:0000259" key="5">
    <source>
        <dbReference type="PROSITE" id="PS50977"/>
    </source>
</evidence>
<evidence type="ECO:0000256" key="2">
    <source>
        <dbReference type="ARBA" id="ARBA00023125"/>
    </source>
</evidence>
<keyword evidence="1" id="KW-0805">Transcription regulation</keyword>
<dbReference type="GO" id="GO:0000976">
    <property type="term" value="F:transcription cis-regulatory region binding"/>
    <property type="evidence" value="ECO:0007669"/>
    <property type="project" value="TreeGrafter"/>
</dbReference>
<dbReference type="Proteomes" id="UP000272706">
    <property type="component" value="Unassembled WGS sequence"/>
</dbReference>
<reference evidence="6 7" key="1">
    <citation type="submission" date="2018-09" db="EMBL/GenBank/DDBJ databases">
        <title>Mesorhizobium carmichaelinearum sp. nov. isolated from Carmichaelinea spp. root nodules in New Zealand.</title>
        <authorList>
            <person name="De Meyer S.E."/>
        </authorList>
    </citation>
    <scope>NUCLEOTIDE SEQUENCE [LARGE SCALE GENOMIC DNA]</scope>
    <source>
        <strain evidence="6 7">ICMP19557</strain>
    </source>
</reference>
<dbReference type="PROSITE" id="PS50977">
    <property type="entry name" value="HTH_TETR_2"/>
    <property type="match status" value="1"/>
</dbReference>
<dbReference type="GO" id="GO:0003700">
    <property type="term" value="F:DNA-binding transcription factor activity"/>
    <property type="evidence" value="ECO:0007669"/>
    <property type="project" value="TreeGrafter"/>
</dbReference>
<evidence type="ECO:0000256" key="4">
    <source>
        <dbReference type="PROSITE-ProRule" id="PRU00335"/>
    </source>
</evidence>
<evidence type="ECO:0000313" key="6">
    <source>
        <dbReference type="EMBL" id="RJT33475.1"/>
    </source>
</evidence>
<dbReference type="PANTHER" id="PTHR30055">
    <property type="entry name" value="HTH-TYPE TRANSCRIPTIONAL REGULATOR RUTR"/>
    <property type="match status" value="1"/>
</dbReference>
<dbReference type="Pfam" id="PF00440">
    <property type="entry name" value="TetR_N"/>
    <property type="match status" value="1"/>
</dbReference>
<dbReference type="Gene3D" id="1.10.357.10">
    <property type="entry name" value="Tetracycline Repressor, domain 2"/>
    <property type="match status" value="1"/>
</dbReference>
<evidence type="ECO:0000256" key="3">
    <source>
        <dbReference type="ARBA" id="ARBA00023163"/>
    </source>
</evidence>
<dbReference type="InterPro" id="IPR050109">
    <property type="entry name" value="HTH-type_TetR-like_transc_reg"/>
</dbReference>
<evidence type="ECO:0000256" key="1">
    <source>
        <dbReference type="ARBA" id="ARBA00023015"/>
    </source>
</evidence>
<dbReference type="AlphaFoldDB" id="A0A3A5KCQ5"/>
<name>A0A3A5KCQ5_9HYPH</name>
<feature type="domain" description="HTH tetR-type" evidence="5">
    <location>
        <begin position="53"/>
        <end position="113"/>
    </location>
</feature>
<organism evidence="6 7">
    <name type="scientific">Mesorhizobium waimense</name>
    <dbReference type="NCBI Taxonomy" id="1300307"/>
    <lineage>
        <taxon>Bacteria</taxon>
        <taxon>Pseudomonadati</taxon>
        <taxon>Pseudomonadota</taxon>
        <taxon>Alphaproteobacteria</taxon>
        <taxon>Hyphomicrobiales</taxon>
        <taxon>Phyllobacteriaceae</taxon>
        <taxon>Mesorhizobium</taxon>
    </lineage>
</organism>
<accession>A0A3A5KCQ5</accession>
<dbReference type="PANTHER" id="PTHR30055:SF234">
    <property type="entry name" value="HTH-TYPE TRANSCRIPTIONAL REGULATOR BETI"/>
    <property type="match status" value="1"/>
</dbReference>
<feature type="DNA-binding region" description="H-T-H motif" evidence="4">
    <location>
        <begin position="76"/>
        <end position="95"/>
    </location>
</feature>
<keyword evidence="3" id="KW-0804">Transcription</keyword>
<keyword evidence="2 4" id="KW-0238">DNA-binding</keyword>
<dbReference type="InterPro" id="IPR009057">
    <property type="entry name" value="Homeodomain-like_sf"/>
</dbReference>
<proteinExistence type="predicted"/>